<dbReference type="Pfam" id="PF13649">
    <property type="entry name" value="Methyltransf_25"/>
    <property type="match status" value="1"/>
</dbReference>
<evidence type="ECO:0000259" key="1">
    <source>
        <dbReference type="Pfam" id="PF13649"/>
    </source>
</evidence>
<accession>A0ABQ6G4T8</accession>
<dbReference type="RefSeq" id="WP_338258068.1">
    <property type="nucleotide sequence ID" value="NZ_BSRI01000002.1"/>
</dbReference>
<reference evidence="2 3" key="1">
    <citation type="submission" date="2023-02" db="EMBL/GenBank/DDBJ databases">
        <title>Dictyobacter halimunensis sp. nov., a new member of the class Ktedonobacteria from forest soil in a geothermal area.</title>
        <authorList>
            <person name="Rachmania M.K."/>
            <person name="Ningsih F."/>
            <person name="Sakai Y."/>
            <person name="Yabe S."/>
            <person name="Yokota A."/>
            <person name="Sjamsuridzal W."/>
        </authorList>
    </citation>
    <scope>NUCLEOTIDE SEQUENCE [LARGE SCALE GENOMIC DNA]</scope>
    <source>
        <strain evidence="2 3">S3.2.2.5</strain>
    </source>
</reference>
<dbReference type="CDD" id="cd02440">
    <property type="entry name" value="AdoMet_MTases"/>
    <property type="match status" value="1"/>
</dbReference>
<dbReference type="EMBL" id="BSRI01000002">
    <property type="protein sequence ID" value="GLV60858.1"/>
    <property type="molecule type" value="Genomic_DNA"/>
</dbReference>
<name>A0ABQ6G4T8_9CHLR</name>
<evidence type="ECO:0000313" key="3">
    <source>
        <dbReference type="Proteomes" id="UP001344906"/>
    </source>
</evidence>
<gene>
    <name evidence="2" type="ORF">KDH_76770</name>
</gene>
<comment type="caution">
    <text evidence="2">The sequence shown here is derived from an EMBL/GenBank/DDBJ whole genome shotgun (WGS) entry which is preliminary data.</text>
</comment>
<sequence>MQDNPHQISPRSLDLDEQIVDGRRIIANVPYLLPKDLGEVNRLDFQHYMLRYAMRGNHLAPLQQPQSILDVACGTGRWAQEMAAEFPQAQICGLDLQIPGQDARRKVTFPANCSFVQANVMEGLPFPSSSFDYVHQRLLTVALPASAWPMLLRELVRVTKPGGWIELVEVDLEMLPAGPAMMQLYQWALQACARRGIDPTISRNLVGLLTQAGAHSCQGRVIDIPVGKWGGRLGQMNLTDMNAIAGAMRSFIAQLANISPEDYDEATARSQQEYEQMHAKVNFYAILGQRP</sequence>
<dbReference type="PANTHER" id="PTHR43591">
    <property type="entry name" value="METHYLTRANSFERASE"/>
    <property type="match status" value="1"/>
</dbReference>
<protein>
    <recommendedName>
        <fullName evidence="1">Methyltransferase domain-containing protein</fullName>
    </recommendedName>
</protein>
<feature type="domain" description="Methyltransferase" evidence="1">
    <location>
        <begin position="68"/>
        <end position="163"/>
    </location>
</feature>
<organism evidence="2 3">
    <name type="scientific">Dictyobacter halimunensis</name>
    <dbReference type="NCBI Taxonomy" id="3026934"/>
    <lineage>
        <taxon>Bacteria</taxon>
        <taxon>Bacillati</taxon>
        <taxon>Chloroflexota</taxon>
        <taxon>Ktedonobacteria</taxon>
        <taxon>Ktedonobacterales</taxon>
        <taxon>Dictyobacteraceae</taxon>
        <taxon>Dictyobacter</taxon>
    </lineage>
</organism>
<dbReference type="Proteomes" id="UP001344906">
    <property type="component" value="Unassembled WGS sequence"/>
</dbReference>
<evidence type="ECO:0000313" key="2">
    <source>
        <dbReference type="EMBL" id="GLV60858.1"/>
    </source>
</evidence>
<dbReference type="InterPro" id="IPR041698">
    <property type="entry name" value="Methyltransf_25"/>
</dbReference>
<keyword evidence="3" id="KW-1185">Reference proteome</keyword>
<dbReference type="InterPro" id="IPR029063">
    <property type="entry name" value="SAM-dependent_MTases_sf"/>
</dbReference>
<proteinExistence type="predicted"/>
<dbReference type="SUPFAM" id="SSF53335">
    <property type="entry name" value="S-adenosyl-L-methionine-dependent methyltransferases"/>
    <property type="match status" value="1"/>
</dbReference>
<dbReference type="Gene3D" id="3.40.50.150">
    <property type="entry name" value="Vaccinia Virus protein VP39"/>
    <property type="match status" value="1"/>
</dbReference>
<dbReference type="PANTHER" id="PTHR43591:SF24">
    <property type="entry name" value="2-METHOXY-6-POLYPRENYL-1,4-BENZOQUINOL METHYLASE, MITOCHONDRIAL"/>
    <property type="match status" value="1"/>
</dbReference>